<accession>A0A4R5W2Z3</accession>
<dbReference type="Proteomes" id="UP000294829">
    <property type="component" value="Unassembled WGS sequence"/>
</dbReference>
<comment type="caution">
    <text evidence="1">The sequence shown here is derived from an EMBL/GenBank/DDBJ whole genome shotgun (WGS) entry which is preliminary data.</text>
</comment>
<sequence>MNKEQVKGVSKEIVGKIQKNAGKLVGNKSQEIKGIEKETSGIIEKKIGDVEQAVEKAAKHYKP</sequence>
<evidence type="ECO:0000313" key="1">
    <source>
        <dbReference type="EMBL" id="TDK67094.1"/>
    </source>
</evidence>
<gene>
    <name evidence="1" type="ORF">E2I14_04815</name>
</gene>
<name>A0A4R5W2Z3_9BURK</name>
<dbReference type="EMBL" id="SMYL01000002">
    <property type="protein sequence ID" value="TDK67094.1"/>
    <property type="molecule type" value="Genomic_DNA"/>
</dbReference>
<dbReference type="OrthoDB" id="8564562at2"/>
<dbReference type="Gene3D" id="1.10.1470.10">
    <property type="entry name" value="YjbJ"/>
    <property type="match status" value="1"/>
</dbReference>
<dbReference type="InterPro" id="IPR036629">
    <property type="entry name" value="YjbJ_sf"/>
</dbReference>
<dbReference type="SUPFAM" id="SSF69047">
    <property type="entry name" value="Hypothetical protein YjbJ"/>
    <property type="match status" value="1"/>
</dbReference>
<dbReference type="RefSeq" id="WP_133325999.1">
    <property type="nucleotide sequence ID" value="NZ_SMYL01000002.1"/>
</dbReference>
<protein>
    <submittedName>
        <fullName evidence="1">CsbD family protein</fullName>
    </submittedName>
</protein>
<proteinExistence type="predicted"/>
<reference evidence="1 2" key="1">
    <citation type="submission" date="2019-03" db="EMBL/GenBank/DDBJ databases">
        <title>Sapientia aquatica gen. nov., sp. nov., isolated from a crater lake.</title>
        <authorList>
            <person name="Felfoldi T."/>
            <person name="Szabo A."/>
            <person name="Toth E."/>
            <person name="Schumann P."/>
            <person name="Keki Z."/>
            <person name="Marialigeti K."/>
            <person name="Mathe I."/>
        </authorList>
    </citation>
    <scope>NUCLEOTIDE SEQUENCE [LARGE SCALE GENOMIC DNA]</scope>
    <source>
        <strain evidence="1 2">SA-152</strain>
    </source>
</reference>
<evidence type="ECO:0000313" key="2">
    <source>
        <dbReference type="Proteomes" id="UP000294829"/>
    </source>
</evidence>
<dbReference type="AlphaFoldDB" id="A0A4R5W2Z3"/>
<organism evidence="1 2">
    <name type="scientific">Sapientia aquatica</name>
    <dbReference type="NCBI Taxonomy" id="1549640"/>
    <lineage>
        <taxon>Bacteria</taxon>
        <taxon>Pseudomonadati</taxon>
        <taxon>Pseudomonadota</taxon>
        <taxon>Betaproteobacteria</taxon>
        <taxon>Burkholderiales</taxon>
        <taxon>Oxalobacteraceae</taxon>
        <taxon>Sapientia</taxon>
    </lineage>
</organism>
<keyword evidence="2" id="KW-1185">Reference proteome</keyword>